<feature type="transmembrane region" description="Helical" evidence="1">
    <location>
        <begin position="742"/>
        <end position="763"/>
    </location>
</feature>
<dbReference type="EMBL" id="BAABFV010000001">
    <property type="protein sequence ID" value="GAA4360619.1"/>
    <property type="molecule type" value="Genomic_DNA"/>
</dbReference>
<feature type="transmembrane region" description="Helical" evidence="1">
    <location>
        <begin position="634"/>
        <end position="652"/>
    </location>
</feature>
<sequence>MSINRRFVFWLLLVLTVGAGFYAQLQSGFNVQTNILKLLPQTEVDPFAEKAFERFSEQNFKKIIVAIKASDKNTAAESAKTFAQALHNNSLVASLEAQLSSAEQEAVGQLVFNHRFHLLSPQDQLLLCEQGIEPFIDASLQLVYSPLSGQLISLLPDDPYLLSYRYLEHIAATNTADSQREFVDGHLIIHDQSDVYSIVTATLQSSPFDSTTQQQLITTIEQFKHQHPELEVLYTGATFYAQHAAASAKSEISTIGLGSLIGVVLLLIVAFRGIVPLCLTLLSLGTGIFLGFTVTHASFGSIHILTLVFGSSLIGVAVDYAFHYFASANETQKPLHHILGAISFGLISSVIGYAALFTTPFPGLQQMALFCATGLIGAFLTVTLLFDRIPYKVNTPNRLLKVFDALTRASQHLSHKAFIAALCLLPLVAAFYLSNTDSNNDNIRQLQSVPPELYAQEQQLQQLVAAPATNQFFVVKADSTDKLLAKLESVNQDLQTLVDSGAIDDFNHLAQFVPSVMQQQGSYQQLAEHFNSQFLAPFIELGLLTANDAAELQQQFHAQEGQPLTLNQWLASPLGERFSYLWLGQIERQFSAIITLHNIQHIEPLVTLAEQNPTLYFINKVEKVSALFAQYRELSLLMLSIAVAVIFIILALRYGIRIGFFVVFGPIIAASIAILANIAINGSFNLFSALALFLVFGIGIDYGLFYSESKQRSRYIALAIGLSAMTTFLSFGLLSFSDTPAIHAFGVTMLSGILSVFLLSPVLGHQIYQAKGLSRD</sequence>
<dbReference type="PANTHER" id="PTHR33406:SF13">
    <property type="entry name" value="MEMBRANE PROTEIN YDFJ"/>
    <property type="match status" value="1"/>
</dbReference>
<name>A0ABP8IJJ4_9GAMM</name>
<keyword evidence="1" id="KW-1133">Transmembrane helix</keyword>
<feature type="transmembrane region" description="Helical" evidence="1">
    <location>
        <begin position="686"/>
        <end position="704"/>
    </location>
</feature>
<proteinExistence type="predicted"/>
<comment type="caution">
    <text evidence="2">The sequence shown here is derived from an EMBL/GenBank/DDBJ whole genome shotgun (WGS) entry which is preliminary data.</text>
</comment>
<feature type="transmembrane region" description="Helical" evidence="1">
    <location>
        <begin position="252"/>
        <end position="271"/>
    </location>
</feature>
<dbReference type="Proteomes" id="UP001501011">
    <property type="component" value="Unassembled WGS sequence"/>
</dbReference>
<keyword evidence="1" id="KW-0812">Transmembrane</keyword>
<evidence type="ECO:0000313" key="3">
    <source>
        <dbReference type="Proteomes" id="UP001501011"/>
    </source>
</evidence>
<feature type="transmembrane region" description="Helical" evidence="1">
    <location>
        <begin position="417"/>
        <end position="434"/>
    </location>
</feature>
<feature type="transmembrane region" description="Helical" evidence="1">
    <location>
        <begin position="304"/>
        <end position="326"/>
    </location>
</feature>
<gene>
    <name evidence="2" type="ORF">GCM10023151_12920</name>
</gene>
<feature type="transmembrane region" description="Helical" evidence="1">
    <location>
        <begin position="716"/>
        <end position="736"/>
    </location>
</feature>
<dbReference type="SUPFAM" id="SSF82866">
    <property type="entry name" value="Multidrug efflux transporter AcrB transmembrane domain"/>
    <property type="match status" value="2"/>
</dbReference>
<feature type="transmembrane region" description="Helical" evidence="1">
    <location>
        <begin position="659"/>
        <end position="680"/>
    </location>
</feature>
<feature type="transmembrane region" description="Helical" evidence="1">
    <location>
        <begin position="278"/>
        <end position="298"/>
    </location>
</feature>
<reference evidence="3" key="1">
    <citation type="journal article" date="2019" name="Int. J. Syst. Evol. Microbiol.">
        <title>The Global Catalogue of Microorganisms (GCM) 10K type strain sequencing project: providing services to taxonomists for standard genome sequencing and annotation.</title>
        <authorList>
            <consortium name="The Broad Institute Genomics Platform"/>
            <consortium name="The Broad Institute Genome Sequencing Center for Infectious Disease"/>
            <person name="Wu L."/>
            <person name="Ma J."/>
        </authorList>
    </citation>
    <scope>NUCLEOTIDE SEQUENCE [LARGE SCALE GENOMIC DNA]</scope>
    <source>
        <strain evidence="3">JCM 17728</strain>
    </source>
</reference>
<dbReference type="RefSeq" id="WP_345292388.1">
    <property type="nucleotide sequence ID" value="NZ_BAABFV010000001.1"/>
</dbReference>
<dbReference type="PANTHER" id="PTHR33406">
    <property type="entry name" value="MEMBRANE PROTEIN MJ1562-RELATED"/>
    <property type="match status" value="1"/>
</dbReference>
<keyword evidence="3" id="KW-1185">Reference proteome</keyword>
<dbReference type="InterPro" id="IPR050545">
    <property type="entry name" value="Mycobact_MmpL"/>
</dbReference>
<evidence type="ECO:0000256" key="1">
    <source>
        <dbReference type="SAM" id="Phobius"/>
    </source>
</evidence>
<keyword evidence="1" id="KW-0472">Membrane</keyword>
<dbReference type="Gene3D" id="1.20.1640.10">
    <property type="entry name" value="Multidrug efflux transporter AcrB transmembrane domain"/>
    <property type="match status" value="2"/>
</dbReference>
<accession>A0ABP8IJJ4</accession>
<feature type="transmembrane region" description="Helical" evidence="1">
    <location>
        <begin position="367"/>
        <end position="386"/>
    </location>
</feature>
<feature type="transmembrane region" description="Helical" evidence="1">
    <location>
        <begin position="338"/>
        <end position="361"/>
    </location>
</feature>
<organism evidence="2 3">
    <name type="scientific">Kangiella marina</name>
    <dbReference type="NCBI Taxonomy" id="1079178"/>
    <lineage>
        <taxon>Bacteria</taxon>
        <taxon>Pseudomonadati</taxon>
        <taxon>Pseudomonadota</taxon>
        <taxon>Gammaproteobacteria</taxon>
        <taxon>Kangiellales</taxon>
        <taxon>Kangiellaceae</taxon>
        <taxon>Kangiella</taxon>
    </lineage>
</organism>
<protein>
    <submittedName>
        <fullName evidence="2">MMPL family transporter</fullName>
    </submittedName>
</protein>
<evidence type="ECO:0000313" key="2">
    <source>
        <dbReference type="EMBL" id="GAA4360619.1"/>
    </source>
</evidence>